<proteinExistence type="predicted"/>
<evidence type="ECO:0000256" key="3">
    <source>
        <dbReference type="PROSITE-ProRule" id="PRU00421"/>
    </source>
</evidence>
<evidence type="ECO:0000313" key="7">
    <source>
        <dbReference type="EMBL" id="QPL30848.1"/>
    </source>
</evidence>
<dbReference type="Proteomes" id="UP000216113">
    <property type="component" value="Unassembled WGS sequence"/>
</dbReference>
<dbReference type="OrthoDB" id="7007020at2"/>
<dbReference type="EMBL" id="NQKL01000007">
    <property type="protein sequence ID" value="OZY41771.1"/>
    <property type="molecule type" value="Genomic_DNA"/>
</dbReference>
<dbReference type="Proteomes" id="UP000594467">
    <property type="component" value="Chromosome"/>
</dbReference>
<name>A0A1H2JZT7_PSEFR</name>
<dbReference type="SUPFAM" id="SSF55604">
    <property type="entry name" value="Glucose permease domain IIB"/>
    <property type="match status" value="1"/>
</dbReference>
<dbReference type="Gene3D" id="3.30.1360.60">
    <property type="entry name" value="Glucose permease domain IIB"/>
    <property type="match status" value="1"/>
</dbReference>
<dbReference type="EMBL" id="CP065202">
    <property type="protein sequence ID" value="QPL30848.1"/>
    <property type="molecule type" value="Genomic_DNA"/>
</dbReference>
<sequence length="91" mass="9537">MFDKVLKAFWKALTPDLVADEPGKPASTLDKTVLAALGGAGNIKTEQRVALTRIRVELADITRLDPQALRVAGVPGILSLPGGVVHLVVGV</sequence>
<keyword evidence="6" id="KW-0813">Transport</keyword>
<dbReference type="PROSITE" id="PS51098">
    <property type="entry name" value="PTS_EIIB_TYPE_1"/>
    <property type="match status" value="1"/>
</dbReference>
<protein>
    <submittedName>
        <fullName evidence="6">PTS glucose transporter subunit IIB</fullName>
    </submittedName>
    <submittedName>
        <fullName evidence="5">PTS transporter subunit EIIB</fullName>
    </submittedName>
</protein>
<evidence type="ECO:0000313" key="10">
    <source>
        <dbReference type="Proteomes" id="UP000594467"/>
    </source>
</evidence>
<evidence type="ECO:0000313" key="8">
    <source>
        <dbReference type="Proteomes" id="UP000216113"/>
    </source>
</evidence>
<feature type="domain" description="PTS EIIB type-1" evidence="4">
    <location>
        <begin position="27"/>
        <end position="91"/>
    </location>
</feature>
<dbReference type="GO" id="GO:0009401">
    <property type="term" value="P:phosphoenolpyruvate-dependent sugar phosphotransferase system"/>
    <property type="evidence" value="ECO:0007669"/>
    <property type="project" value="UniProtKB-KW"/>
</dbReference>
<reference evidence="6 8" key="1">
    <citation type="submission" date="2017-08" db="EMBL/GenBank/DDBJ databases">
        <title>Genomic and metabolic characterisation of spoilage-associated Pseudomonas species.</title>
        <authorList>
            <person name="Stanborough T."/>
            <person name="Fegan N."/>
            <person name="Powell S.M."/>
            <person name="Singh T."/>
            <person name="Tamplin M.L."/>
            <person name="Chandry P.S."/>
        </authorList>
    </citation>
    <scope>NUCLEOTIDE SEQUENCE [LARGE SCALE GENOMIC DNA]</scope>
    <source>
        <strain evidence="6 8">F1820</strain>
    </source>
</reference>
<keyword evidence="1" id="KW-0808">Transferase</keyword>
<dbReference type="RefSeq" id="WP_016779643.1">
    <property type="nucleotide sequence ID" value="NZ_CAUQAK010000081.1"/>
</dbReference>
<keyword evidence="6" id="KW-0762">Sugar transport</keyword>
<evidence type="ECO:0000313" key="9">
    <source>
        <dbReference type="Proteomes" id="UP000564604"/>
    </source>
</evidence>
<accession>A0A1H2JZT7</accession>
<comment type="caution">
    <text evidence="3">Lacks conserved residue(s) required for the propagation of feature annotation.</text>
</comment>
<evidence type="ECO:0000313" key="6">
    <source>
        <dbReference type="EMBL" id="OZY41771.1"/>
    </source>
</evidence>
<dbReference type="InterPro" id="IPR036878">
    <property type="entry name" value="Glu_permease_IIB"/>
</dbReference>
<keyword evidence="2" id="KW-0598">Phosphotransferase system</keyword>
<reference evidence="5 9" key="2">
    <citation type="journal article" date="2020" name="Front. Microbiol.">
        <title>Genetic Organization of the aprX-lipA2 Operon Affects the Proteolytic Potential of Pseudomonas Species in Milk.</title>
        <authorList>
            <person name="Maier C."/>
            <person name="Huptas C."/>
            <person name="von Neubeck M."/>
            <person name="Scherer S."/>
            <person name="Wenning M."/>
            <person name="Lucking G."/>
        </authorList>
    </citation>
    <scope>NUCLEOTIDE SEQUENCE [LARGE SCALE GENOMIC DNA]</scope>
    <source>
        <strain evidence="5 9">WS 5094</strain>
    </source>
</reference>
<reference evidence="5" key="3">
    <citation type="submission" date="2020-03" db="EMBL/GenBank/DDBJ databases">
        <authorList>
            <person name="Maier C."/>
            <person name="Huptas C."/>
            <person name="von Neubeck M."/>
            <person name="Scherer S."/>
            <person name="Wenning M."/>
            <person name="Lucking G."/>
        </authorList>
    </citation>
    <scope>NUCLEOTIDE SEQUENCE</scope>
    <source>
        <strain evidence="5">WS 5094</strain>
    </source>
</reference>
<evidence type="ECO:0000256" key="2">
    <source>
        <dbReference type="ARBA" id="ARBA00022683"/>
    </source>
</evidence>
<dbReference type="AlphaFoldDB" id="A0A1H2JZT7"/>
<dbReference type="Proteomes" id="UP000564604">
    <property type="component" value="Unassembled WGS sequence"/>
</dbReference>
<evidence type="ECO:0000256" key="1">
    <source>
        <dbReference type="ARBA" id="ARBA00022679"/>
    </source>
</evidence>
<organism evidence="6 8">
    <name type="scientific">Pseudomonas fragi</name>
    <dbReference type="NCBI Taxonomy" id="296"/>
    <lineage>
        <taxon>Bacteria</taxon>
        <taxon>Pseudomonadati</taxon>
        <taxon>Pseudomonadota</taxon>
        <taxon>Gammaproteobacteria</taxon>
        <taxon>Pseudomonadales</taxon>
        <taxon>Pseudomonadaceae</taxon>
        <taxon>Pseudomonas</taxon>
    </lineage>
</organism>
<evidence type="ECO:0000259" key="4">
    <source>
        <dbReference type="PROSITE" id="PS51098"/>
    </source>
</evidence>
<dbReference type="EMBL" id="JAAQYX010000018">
    <property type="protein sequence ID" value="NNB50416.1"/>
    <property type="molecule type" value="Genomic_DNA"/>
</dbReference>
<gene>
    <name evidence="6" type="ORF">CJF43_11030</name>
    <name evidence="5" type="ORF">HBN89_14240</name>
    <name evidence="7" type="ORF">I5R27_18780</name>
</gene>
<dbReference type="InterPro" id="IPR001996">
    <property type="entry name" value="PTS_IIB_1"/>
</dbReference>
<dbReference type="GeneID" id="72389893"/>
<evidence type="ECO:0000313" key="5">
    <source>
        <dbReference type="EMBL" id="NNB50416.1"/>
    </source>
</evidence>
<dbReference type="GO" id="GO:0008982">
    <property type="term" value="F:protein-N(PI)-phosphohistidine-sugar phosphotransferase activity"/>
    <property type="evidence" value="ECO:0007669"/>
    <property type="project" value="InterPro"/>
</dbReference>
<reference evidence="7 10" key="4">
    <citation type="submission" date="2020-11" db="EMBL/GenBank/DDBJ databases">
        <title>The Complete Genome of Pseudomonas fragi A13BB.</title>
        <authorList>
            <person name="Awolope O.K."/>
            <person name="O'Driscoll N.H."/>
            <person name="Di Salvo A."/>
            <person name="Lamb A.J."/>
        </authorList>
    </citation>
    <scope>NUCLEOTIDE SEQUENCE [LARGE SCALE GENOMIC DNA]</scope>
    <source>
        <strain evidence="7 10">A13BB</strain>
    </source>
</reference>
<dbReference type="STRING" id="296.B6D87_04940"/>